<evidence type="ECO:0000313" key="2">
    <source>
        <dbReference type="Proteomes" id="UP001630127"/>
    </source>
</evidence>
<gene>
    <name evidence="1" type="ORF">ACH5RR_036791</name>
</gene>
<comment type="caution">
    <text evidence="1">The sequence shown here is derived from an EMBL/GenBank/DDBJ whole genome shotgun (WGS) entry which is preliminary data.</text>
</comment>
<dbReference type="Proteomes" id="UP001630127">
    <property type="component" value="Unassembled WGS sequence"/>
</dbReference>
<reference evidence="1 2" key="1">
    <citation type="submission" date="2024-11" db="EMBL/GenBank/DDBJ databases">
        <title>A near-complete genome assembly of Cinchona calisaya.</title>
        <authorList>
            <person name="Lian D.C."/>
            <person name="Zhao X.W."/>
            <person name="Wei L."/>
        </authorList>
    </citation>
    <scope>NUCLEOTIDE SEQUENCE [LARGE SCALE GENOMIC DNA]</scope>
    <source>
        <tissue evidence="1">Nenye</tissue>
    </source>
</reference>
<dbReference type="EMBL" id="JBJUIK010000015">
    <property type="protein sequence ID" value="KAL3502342.1"/>
    <property type="molecule type" value="Genomic_DNA"/>
</dbReference>
<keyword evidence="2" id="KW-1185">Reference proteome</keyword>
<proteinExistence type="predicted"/>
<sequence length="143" mass="16285">MLSFNSNEETRNRDPDVVAGLKQMLDEYNPCAKMFRIARDRFQDSGYVSTRLRLDPIAYESVLQFMVHVLCGAANRKSPCMEDGKCRKRYPKNFQYETSVTEDGFPVIEEGTMILLNIVRGLGSYEDIRVVNGVVYPTLKAAC</sequence>
<dbReference type="AlphaFoldDB" id="A0ABD2Y7D4"/>
<evidence type="ECO:0000313" key="1">
    <source>
        <dbReference type="EMBL" id="KAL3502342.1"/>
    </source>
</evidence>
<organism evidence="1 2">
    <name type="scientific">Cinchona calisaya</name>
    <dbReference type="NCBI Taxonomy" id="153742"/>
    <lineage>
        <taxon>Eukaryota</taxon>
        <taxon>Viridiplantae</taxon>
        <taxon>Streptophyta</taxon>
        <taxon>Embryophyta</taxon>
        <taxon>Tracheophyta</taxon>
        <taxon>Spermatophyta</taxon>
        <taxon>Magnoliopsida</taxon>
        <taxon>eudicotyledons</taxon>
        <taxon>Gunneridae</taxon>
        <taxon>Pentapetalae</taxon>
        <taxon>asterids</taxon>
        <taxon>lamiids</taxon>
        <taxon>Gentianales</taxon>
        <taxon>Rubiaceae</taxon>
        <taxon>Cinchonoideae</taxon>
        <taxon>Cinchoneae</taxon>
        <taxon>Cinchona</taxon>
    </lineage>
</organism>
<name>A0ABD2Y7D4_9GENT</name>
<protein>
    <submittedName>
        <fullName evidence="1">Uncharacterized protein</fullName>
    </submittedName>
</protein>
<accession>A0ABD2Y7D4</accession>